<gene>
    <name evidence="12" type="primary">znf395a</name>
</gene>
<comment type="subcellular location">
    <subcellularLocation>
        <location evidence="1">Nucleus</location>
    </subcellularLocation>
</comment>
<sequence>MLPKIRLGKRSPQGALVSSTCPSEGGDHQERGGGGGGVSPVTMTTRPVPATALGKIKLHPGQKVYVHCGSRECPGVVEQHNHMDNQVSVFLPDQARHILRKTEDVWTSPSAHLFPSPSPSTSACPGPAHPGDGARTASLCIDVPRSLSSNHRTAEEVDMDEMMAAMVLTSLSFSPLLHSPKQTDTPAALGMECAGGELSDSGSSGYWSVGHSNGSPAPSPPIIEADSVLATPSDEGLDMELEQVLFEEPAPRKRKNSMKVAYRCLWPTCGKILTSVVGIKRHVRTLHLGSGGEHERCSRSEEDFYYTEIHQKEPPGHPPTPSHLSLSLSPVSPVPWPAPSSPPPASPHPHPPSLASPHPCPPPLGDGALSAGEPGDECQQASLLSKSAPSGSGRSPWQVQSEHSYQAPPPPLEVTPASCSSASHCWTNASSLQSKQGAVKPFRVRSVSVGEQWQQQHSAPARTTSTSASPPRCHWPTRRVRGEAKKCRKVYGIEHRDQWCTACRWKKACQRFMD</sequence>
<feature type="region of interest" description="Disordered" evidence="10">
    <location>
        <begin position="310"/>
        <end position="416"/>
    </location>
</feature>
<evidence type="ECO:0000256" key="6">
    <source>
        <dbReference type="ARBA" id="ARBA00023125"/>
    </source>
</evidence>
<evidence type="ECO:0000259" key="11">
    <source>
        <dbReference type="PROSITE" id="PS50157"/>
    </source>
</evidence>
<name>A0A8C4ZT49_GADMO</name>
<dbReference type="GO" id="GO:0000978">
    <property type="term" value="F:RNA polymerase II cis-regulatory region sequence-specific DNA binding"/>
    <property type="evidence" value="ECO:0007669"/>
    <property type="project" value="TreeGrafter"/>
</dbReference>
<dbReference type="GeneTree" id="ENSGT00940000157136"/>
<evidence type="ECO:0000256" key="5">
    <source>
        <dbReference type="ARBA" id="ARBA00023015"/>
    </source>
</evidence>
<dbReference type="GO" id="GO:0006357">
    <property type="term" value="P:regulation of transcription by RNA polymerase II"/>
    <property type="evidence" value="ECO:0007669"/>
    <property type="project" value="TreeGrafter"/>
</dbReference>
<reference evidence="12" key="1">
    <citation type="submission" date="2025-08" db="UniProtKB">
        <authorList>
            <consortium name="Ensembl"/>
        </authorList>
    </citation>
    <scope>IDENTIFICATION</scope>
</reference>
<dbReference type="InterPro" id="IPR013087">
    <property type="entry name" value="Znf_C2H2_type"/>
</dbReference>
<dbReference type="GO" id="GO:0005634">
    <property type="term" value="C:nucleus"/>
    <property type="evidence" value="ECO:0007669"/>
    <property type="project" value="UniProtKB-SubCell"/>
</dbReference>
<evidence type="ECO:0000256" key="2">
    <source>
        <dbReference type="ARBA" id="ARBA00022723"/>
    </source>
</evidence>
<keyword evidence="8" id="KW-0539">Nucleus</keyword>
<dbReference type="GO" id="GO:0003700">
    <property type="term" value="F:DNA-binding transcription factor activity"/>
    <property type="evidence" value="ECO:0007669"/>
    <property type="project" value="TreeGrafter"/>
</dbReference>
<evidence type="ECO:0000256" key="3">
    <source>
        <dbReference type="ARBA" id="ARBA00022771"/>
    </source>
</evidence>
<keyword evidence="13" id="KW-1185">Reference proteome</keyword>
<reference evidence="12" key="2">
    <citation type="submission" date="2025-09" db="UniProtKB">
        <authorList>
            <consortium name="Ensembl"/>
        </authorList>
    </citation>
    <scope>IDENTIFICATION</scope>
</reference>
<keyword evidence="2" id="KW-0479">Metal-binding</keyword>
<feature type="domain" description="C2H2-type" evidence="11">
    <location>
        <begin position="262"/>
        <end position="292"/>
    </location>
</feature>
<organism evidence="12 13">
    <name type="scientific">Gadus morhua</name>
    <name type="common">Atlantic cod</name>
    <dbReference type="NCBI Taxonomy" id="8049"/>
    <lineage>
        <taxon>Eukaryota</taxon>
        <taxon>Metazoa</taxon>
        <taxon>Chordata</taxon>
        <taxon>Craniata</taxon>
        <taxon>Vertebrata</taxon>
        <taxon>Euteleostomi</taxon>
        <taxon>Actinopterygii</taxon>
        <taxon>Neopterygii</taxon>
        <taxon>Teleostei</taxon>
        <taxon>Neoteleostei</taxon>
        <taxon>Acanthomorphata</taxon>
        <taxon>Zeiogadaria</taxon>
        <taxon>Gadariae</taxon>
        <taxon>Gadiformes</taxon>
        <taxon>Gadoidei</taxon>
        <taxon>Gadidae</taxon>
        <taxon>Gadus</taxon>
    </lineage>
</organism>
<protein>
    <recommendedName>
        <fullName evidence="11">C2H2-type domain-containing protein</fullName>
    </recommendedName>
</protein>
<dbReference type="SMART" id="SM01366">
    <property type="entry name" value="c-clamp"/>
    <property type="match status" value="1"/>
</dbReference>
<dbReference type="PROSITE" id="PS50157">
    <property type="entry name" value="ZINC_FINGER_C2H2_2"/>
    <property type="match status" value="1"/>
</dbReference>
<dbReference type="PROSITE" id="PS00028">
    <property type="entry name" value="ZINC_FINGER_C2H2_1"/>
    <property type="match status" value="1"/>
</dbReference>
<keyword evidence="7" id="KW-0804">Transcription</keyword>
<dbReference type="Proteomes" id="UP000694546">
    <property type="component" value="Chromosome 14"/>
</dbReference>
<evidence type="ECO:0000256" key="9">
    <source>
        <dbReference type="PROSITE-ProRule" id="PRU00042"/>
    </source>
</evidence>
<dbReference type="AlphaFoldDB" id="A0A8C4ZT49"/>
<keyword evidence="6" id="KW-0238">DNA-binding</keyword>
<evidence type="ECO:0000256" key="4">
    <source>
        <dbReference type="ARBA" id="ARBA00022833"/>
    </source>
</evidence>
<dbReference type="OMA" id="WSSVVFW"/>
<feature type="compositionally biased region" description="Low complexity" evidence="10">
    <location>
        <begin position="322"/>
        <end position="331"/>
    </location>
</feature>
<feature type="compositionally biased region" description="Low complexity" evidence="10">
    <location>
        <begin position="458"/>
        <end position="472"/>
    </location>
</feature>
<feature type="region of interest" description="Disordered" evidence="10">
    <location>
        <begin position="109"/>
        <end position="131"/>
    </location>
</feature>
<evidence type="ECO:0000256" key="1">
    <source>
        <dbReference type="ARBA" id="ARBA00004123"/>
    </source>
</evidence>
<accession>A0A8C4ZT49</accession>
<keyword evidence="3 9" id="KW-0863">Zinc-finger</keyword>
<dbReference type="GO" id="GO:0008270">
    <property type="term" value="F:zinc ion binding"/>
    <property type="evidence" value="ECO:0007669"/>
    <property type="project" value="UniProtKB-KW"/>
</dbReference>
<feature type="compositionally biased region" description="Polar residues" evidence="10">
    <location>
        <begin position="379"/>
        <end position="404"/>
    </location>
</feature>
<keyword evidence="5" id="KW-0805">Transcription regulation</keyword>
<evidence type="ECO:0000256" key="8">
    <source>
        <dbReference type="ARBA" id="ARBA00023242"/>
    </source>
</evidence>
<dbReference type="PANTHER" id="PTHR13006">
    <property type="entry name" value="PAPILLOMAVIRUS REGULATORY FACTOR PRF-1"/>
    <property type="match status" value="1"/>
</dbReference>
<dbReference type="Ensembl" id="ENSGMOT00000020831.2">
    <property type="protein sequence ID" value="ENSGMOP00000020331.2"/>
    <property type="gene ID" value="ENSGMOG00000018911.2"/>
</dbReference>
<feature type="region of interest" description="Disordered" evidence="10">
    <location>
        <begin position="451"/>
        <end position="475"/>
    </location>
</feature>
<dbReference type="PANTHER" id="PTHR13006:SF6">
    <property type="entry name" value="ZINC FINGER PROTEIN 395"/>
    <property type="match status" value="1"/>
</dbReference>
<evidence type="ECO:0000256" key="7">
    <source>
        <dbReference type="ARBA" id="ARBA00023163"/>
    </source>
</evidence>
<evidence type="ECO:0000313" key="13">
    <source>
        <dbReference type="Proteomes" id="UP000694546"/>
    </source>
</evidence>
<keyword evidence="4" id="KW-0862">Zinc</keyword>
<dbReference type="OrthoDB" id="5950721at2759"/>
<dbReference type="InterPro" id="IPR052253">
    <property type="entry name" value="CR1/CR2-DNA-binding_regulator"/>
</dbReference>
<feature type="region of interest" description="Disordered" evidence="10">
    <location>
        <begin position="1"/>
        <end position="42"/>
    </location>
</feature>
<evidence type="ECO:0000256" key="10">
    <source>
        <dbReference type="SAM" id="MobiDB-lite"/>
    </source>
</evidence>
<feature type="compositionally biased region" description="Pro residues" evidence="10">
    <location>
        <begin position="332"/>
        <end position="364"/>
    </location>
</feature>
<proteinExistence type="predicted"/>
<evidence type="ECO:0000313" key="12">
    <source>
        <dbReference type="Ensembl" id="ENSGMOP00000020331.2"/>
    </source>
</evidence>